<feature type="compositionally biased region" description="Polar residues" evidence="8">
    <location>
        <begin position="381"/>
        <end position="398"/>
    </location>
</feature>
<dbReference type="PANTHER" id="PTHR33572:SF14">
    <property type="entry name" value="DEVELOPMENTAL AND SECONDARY METABOLISM REGULATOR VEA"/>
    <property type="match status" value="1"/>
</dbReference>
<feature type="compositionally biased region" description="Polar residues" evidence="8">
    <location>
        <begin position="516"/>
        <end position="532"/>
    </location>
</feature>
<dbReference type="FunFam" id="2.60.40.3960:FF:000001">
    <property type="entry name" value="Sexual development activator VeA"/>
    <property type="match status" value="1"/>
</dbReference>
<feature type="domain" description="Velvet" evidence="9">
    <location>
        <begin position="28"/>
        <end position="224"/>
    </location>
</feature>
<keyword evidence="11" id="KW-1185">Reference proteome</keyword>
<reference evidence="11" key="1">
    <citation type="submission" date="2017-03" db="EMBL/GenBank/DDBJ databases">
        <title>Genomes of endolithic fungi from Antarctica.</title>
        <authorList>
            <person name="Coleine C."/>
            <person name="Masonjones S."/>
            <person name="Stajich J.E."/>
        </authorList>
    </citation>
    <scope>NUCLEOTIDE SEQUENCE [LARGE SCALE GENOMIC DNA]</scope>
    <source>
        <strain evidence="11">CCFEE 5527</strain>
    </source>
</reference>
<evidence type="ECO:0000256" key="4">
    <source>
        <dbReference type="ARBA" id="ARBA00023015"/>
    </source>
</evidence>
<evidence type="ECO:0000256" key="7">
    <source>
        <dbReference type="ARBA" id="ARBA00038005"/>
    </source>
</evidence>
<feature type="compositionally biased region" description="Polar residues" evidence="8">
    <location>
        <begin position="419"/>
        <end position="428"/>
    </location>
</feature>
<evidence type="ECO:0000259" key="9">
    <source>
        <dbReference type="PROSITE" id="PS51821"/>
    </source>
</evidence>
<feature type="compositionally biased region" description="Low complexity" evidence="8">
    <location>
        <begin position="356"/>
        <end position="365"/>
    </location>
</feature>
<dbReference type="Proteomes" id="UP000192596">
    <property type="component" value="Unassembled WGS sequence"/>
</dbReference>
<evidence type="ECO:0000256" key="8">
    <source>
        <dbReference type="SAM" id="MobiDB-lite"/>
    </source>
</evidence>
<evidence type="ECO:0000256" key="2">
    <source>
        <dbReference type="ARBA" id="ARBA00004496"/>
    </source>
</evidence>
<gene>
    <name evidence="10" type="ORF">B0A48_17909</name>
</gene>
<dbReference type="InterPro" id="IPR038491">
    <property type="entry name" value="Velvet_dom_sf"/>
</dbReference>
<name>A0A1V8S9Z9_9PEZI</name>
<feature type="compositionally biased region" description="Low complexity" evidence="8">
    <location>
        <begin position="472"/>
        <end position="490"/>
    </location>
</feature>
<dbReference type="GO" id="GO:0005634">
    <property type="term" value="C:nucleus"/>
    <property type="evidence" value="ECO:0007669"/>
    <property type="project" value="UniProtKB-SubCell"/>
</dbReference>
<feature type="compositionally biased region" description="Polar residues" evidence="8">
    <location>
        <begin position="491"/>
        <end position="507"/>
    </location>
</feature>
<comment type="caution">
    <text evidence="10">The sequence shown here is derived from an EMBL/GenBank/DDBJ whole genome shotgun (WGS) entry which is preliminary data.</text>
</comment>
<protein>
    <recommendedName>
        <fullName evidence="9">Velvet domain-containing protein</fullName>
    </recommendedName>
</protein>
<evidence type="ECO:0000313" key="11">
    <source>
        <dbReference type="Proteomes" id="UP000192596"/>
    </source>
</evidence>
<feature type="region of interest" description="Disordered" evidence="8">
    <location>
        <begin position="229"/>
        <end position="430"/>
    </location>
</feature>
<dbReference type="InParanoid" id="A0A1V8S9Z9"/>
<evidence type="ECO:0000313" key="10">
    <source>
        <dbReference type="EMBL" id="OQN95966.1"/>
    </source>
</evidence>
<evidence type="ECO:0000256" key="5">
    <source>
        <dbReference type="ARBA" id="ARBA00023163"/>
    </source>
</evidence>
<accession>A0A1V8S9Z9</accession>
<dbReference type="STRING" id="1507870.A0A1V8S9Z9"/>
<dbReference type="Gene3D" id="2.60.40.3960">
    <property type="entry name" value="Velvet domain"/>
    <property type="match status" value="1"/>
</dbReference>
<dbReference type="GO" id="GO:0051176">
    <property type="term" value="P:positive regulation of sulfur metabolic process"/>
    <property type="evidence" value="ECO:0007669"/>
    <property type="project" value="UniProtKB-ARBA"/>
</dbReference>
<feature type="compositionally biased region" description="Low complexity" evidence="8">
    <location>
        <begin position="334"/>
        <end position="347"/>
    </location>
</feature>
<dbReference type="GO" id="GO:0034250">
    <property type="term" value="P:positive regulation of amide metabolic process"/>
    <property type="evidence" value="ECO:0007669"/>
    <property type="project" value="UniProtKB-ARBA"/>
</dbReference>
<dbReference type="GO" id="GO:0043455">
    <property type="term" value="P:regulation of secondary metabolic process"/>
    <property type="evidence" value="ECO:0007669"/>
    <property type="project" value="UniProtKB-ARBA"/>
</dbReference>
<proteinExistence type="inferred from homology"/>
<dbReference type="PROSITE" id="PS51821">
    <property type="entry name" value="VELVET"/>
    <property type="match status" value="1"/>
</dbReference>
<feature type="region of interest" description="Disordered" evidence="8">
    <location>
        <begin position="443"/>
        <end position="588"/>
    </location>
</feature>
<dbReference type="GO" id="GO:0005737">
    <property type="term" value="C:cytoplasm"/>
    <property type="evidence" value="ECO:0007669"/>
    <property type="project" value="UniProtKB-SubCell"/>
</dbReference>
<sequence>MEDPAHQKCDIPVDNETRNSMTRMTQDGRKIRYDLTVLQQPEKARACGAGAKSSADRRPVDPPPIVQLKIFQIRHNEGEEDITASMNANYFLFATLENARQISNARGMAEKGPTVLTGTPVAGMVYLDRPSPAGYFIFPDLSVRHDGRFRLSFSLYEEVKRAEDGDVKSDIARPASPNDSHVTHRLEVRSCPLTVYTAKTFPGLSESTALSRTVAEQGCRVRIRRDIRMRKQNTKTEPNNWDDYADETAEARARTSRTPDAYGYAPVAYRDPLPRRRSDSNASHQSIPATIPRKPSLQEMTMSQQPHYGGTAPHTPQSGFAPSQPWGPSPPMPQHSQPAYTQHQQQPMQPPPPQYQPHTYNAQPPAQAPLPQPPNYYGYQAHQQAQPQRHYSTSSYESNGHAHRMSSDWSAGPVHSDYSRSGSLQISGPHSHVQPLYQAQTYQQQHLAPQHHHSYGSMESQAWRPPPPETLQPPTRATATAPTPPLTAKASFSSIQTNTLPPLSVTTLPRPHAHNPSPSTPLSAINQNSIPPSSFVYHTPHSSESHNKRSYNSTFSTVAYDQPQKGGARPSTEGFGEDMLIPSGEEDDREGTIIANIGNGENATKSGFGYENMYKRADGTYHSLRP</sequence>
<keyword evidence="5" id="KW-0804">Transcription</keyword>
<dbReference type="PANTHER" id="PTHR33572">
    <property type="entry name" value="SPORE DEVELOPMENT REGULATOR VOSA"/>
    <property type="match status" value="1"/>
</dbReference>
<dbReference type="OrthoDB" id="5384689at2759"/>
<keyword evidence="3" id="KW-0963">Cytoplasm</keyword>
<evidence type="ECO:0000256" key="3">
    <source>
        <dbReference type="ARBA" id="ARBA00022490"/>
    </source>
</evidence>
<evidence type="ECO:0000256" key="6">
    <source>
        <dbReference type="ARBA" id="ARBA00023242"/>
    </source>
</evidence>
<dbReference type="InterPro" id="IPR021740">
    <property type="entry name" value="Velvet"/>
</dbReference>
<dbReference type="InterPro" id="IPR037525">
    <property type="entry name" value="Velvet_dom"/>
</dbReference>
<feature type="compositionally biased region" description="Polar residues" evidence="8">
    <location>
        <begin position="550"/>
        <end position="559"/>
    </location>
</feature>
<dbReference type="EMBL" id="NAJO01000075">
    <property type="protein sequence ID" value="OQN95966.1"/>
    <property type="molecule type" value="Genomic_DNA"/>
</dbReference>
<keyword evidence="4" id="KW-0805">Transcription regulation</keyword>
<organism evidence="10 11">
    <name type="scientific">Cryoendolithus antarcticus</name>
    <dbReference type="NCBI Taxonomy" id="1507870"/>
    <lineage>
        <taxon>Eukaryota</taxon>
        <taxon>Fungi</taxon>
        <taxon>Dikarya</taxon>
        <taxon>Ascomycota</taxon>
        <taxon>Pezizomycotina</taxon>
        <taxon>Dothideomycetes</taxon>
        <taxon>Dothideomycetidae</taxon>
        <taxon>Cladosporiales</taxon>
        <taxon>Cladosporiaceae</taxon>
        <taxon>Cryoendolithus</taxon>
    </lineage>
</organism>
<dbReference type="Pfam" id="PF11754">
    <property type="entry name" value="Velvet"/>
    <property type="match status" value="2"/>
</dbReference>
<evidence type="ECO:0000256" key="1">
    <source>
        <dbReference type="ARBA" id="ARBA00004123"/>
    </source>
</evidence>
<dbReference type="AlphaFoldDB" id="A0A1V8S9Z9"/>
<keyword evidence="6" id="KW-0539">Nucleus</keyword>
<comment type="subcellular location">
    <subcellularLocation>
        <location evidence="2">Cytoplasm</location>
    </subcellularLocation>
    <subcellularLocation>
        <location evidence="1">Nucleus</location>
    </subcellularLocation>
</comment>
<comment type="similarity">
    <text evidence="7">Belongs to the velvet family. VeA subfamily.</text>
</comment>